<dbReference type="EMBL" id="AWTR02000055">
    <property type="protein sequence ID" value="ETZ07268.1"/>
    <property type="molecule type" value="Genomic_DNA"/>
</dbReference>
<evidence type="ECO:0000313" key="1">
    <source>
        <dbReference type="EMBL" id="ETZ07268.1"/>
    </source>
</evidence>
<dbReference type="eggNOG" id="ENOG5034AIU">
    <property type="taxonomic scope" value="Bacteria"/>
</dbReference>
<dbReference type="Proteomes" id="UP000019112">
    <property type="component" value="Unassembled WGS sequence"/>
</dbReference>
<protein>
    <submittedName>
        <fullName evidence="1">Uncharacterized protein</fullName>
    </submittedName>
</protein>
<dbReference type="RefSeq" id="WP_021827731.1">
    <property type="nucleotide sequence ID" value="NZ_AWTR02000055.1"/>
</dbReference>
<organism evidence="1 2">
    <name type="scientific">Holospora obtusa F1</name>
    <dbReference type="NCBI Taxonomy" id="1399147"/>
    <lineage>
        <taxon>Bacteria</taxon>
        <taxon>Pseudomonadati</taxon>
        <taxon>Pseudomonadota</taxon>
        <taxon>Alphaproteobacteria</taxon>
        <taxon>Holosporales</taxon>
        <taxon>Holosporaceae</taxon>
        <taxon>Holospora</taxon>
    </lineage>
</organism>
<name>W6TDU7_HOLOB</name>
<dbReference type="OrthoDB" id="7164620at2"/>
<evidence type="ECO:0000313" key="2">
    <source>
        <dbReference type="Proteomes" id="UP000019112"/>
    </source>
</evidence>
<comment type="caution">
    <text evidence="1">The sequence shown here is derived from an EMBL/GenBank/DDBJ whole genome shotgun (WGS) entry which is preliminary data.</text>
</comment>
<reference evidence="1 2" key="1">
    <citation type="journal article" date="2014" name="FEMS Microbiol. Lett.">
        <title>Draft genome sequences of three Holospora species (Holospora obtusa, Holospora undulata, and Holospora elegans), endonuclear symbiotic bacteria of the ciliate Paramecium caudatum.</title>
        <authorList>
            <person name="Dohra H."/>
            <person name="Tanaka K."/>
            <person name="Suzuki T."/>
            <person name="Fujishima M."/>
            <person name="Suzuki H."/>
        </authorList>
    </citation>
    <scope>NUCLEOTIDE SEQUENCE [LARGE SCALE GENOMIC DNA]</scope>
    <source>
        <strain evidence="1 2">F1</strain>
    </source>
</reference>
<keyword evidence="2" id="KW-1185">Reference proteome</keyword>
<dbReference type="STRING" id="1399147.P618_200542"/>
<accession>W6TDU7</accession>
<gene>
    <name evidence="1" type="ORF">P618_200542</name>
</gene>
<proteinExistence type="predicted"/>
<sequence length="377" mass="43150">MALRSCLKQNAAHEDALQDLLESSNSWINPNQVYLEAAHHLGELGFIQLKEHYFIKCANPLDALDFDNLINPDCENKIVIADDFDESCDDLMCEECGRYILPISHQKQRFHVVSLSLQKQAILQWLEAELKEFTFKNQSAGVYHVLLDNGFVTVILPDFIDNPSYLAVDKLKAQPTLIITLRKTLPHLPLDITTIRLSDLMSERLSLQQGLHMAMDHGVPKEIPNVSRQILPFVSLHQAKMAEKPITYSITIDSEGIFVGGIHVIGKQAPSRIQIFRILLEQYWRDFEEGKPKETHTPLNLHQIAERLEPHMGLIDDLEQQIRRPLNKMQKAIEETLAKKLGVNIKRDDIIQTLGCPGFKKQEYGYRLNPFTLVFTK</sequence>
<dbReference type="AlphaFoldDB" id="W6TDU7"/>